<dbReference type="GO" id="GO:0006094">
    <property type="term" value="P:gluconeogenesis"/>
    <property type="evidence" value="ECO:0007669"/>
    <property type="project" value="UniProtKB-UniPathway"/>
</dbReference>
<dbReference type="PANTHER" id="PTHR43030">
    <property type="entry name" value="PHOSPHOENOLPYRUVATE SYNTHASE"/>
    <property type="match status" value="1"/>
</dbReference>
<evidence type="ECO:0000256" key="4">
    <source>
        <dbReference type="ARBA" id="ARBA00007837"/>
    </source>
</evidence>
<comment type="catalytic activity">
    <reaction evidence="14">
        <text>pyruvate + ATP + H2O = phosphoenolpyruvate + AMP + phosphate + 2 H(+)</text>
        <dbReference type="Rhea" id="RHEA:11364"/>
        <dbReference type="ChEBI" id="CHEBI:15361"/>
        <dbReference type="ChEBI" id="CHEBI:15377"/>
        <dbReference type="ChEBI" id="CHEBI:15378"/>
        <dbReference type="ChEBI" id="CHEBI:30616"/>
        <dbReference type="ChEBI" id="CHEBI:43474"/>
        <dbReference type="ChEBI" id="CHEBI:58702"/>
        <dbReference type="ChEBI" id="CHEBI:456215"/>
        <dbReference type="EC" id="2.7.9.2"/>
    </reaction>
</comment>
<dbReference type="RefSeq" id="WP_054539484.1">
    <property type="nucleotide sequence ID" value="NZ_JACIEQ010000029.1"/>
</dbReference>
<evidence type="ECO:0000256" key="5">
    <source>
        <dbReference type="ARBA" id="ARBA00011996"/>
    </source>
</evidence>
<dbReference type="GO" id="GO:0046872">
    <property type="term" value="F:metal ion binding"/>
    <property type="evidence" value="ECO:0007669"/>
    <property type="project" value="UniProtKB-KW"/>
</dbReference>
<comment type="pathway">
    <text evidence="3">Carbohydrate biosynthesis; gluconeogenesis.</text>
</comment>
<dbReference type="PANTHER" id="PTHR43030:SF1">
    <property type="entry name" value="PHOSPHOENOLPYRUVATE SYNTHASE"/>
    <property type="match status" value="1"/>
</dbReference>
<feature type="domain" description="Pyruvate phosphate dikinase AMP/ATP-binding" evidence="15">
    <location>
        <begin position="19"/>
        <end position="335"/>
    </location>
</feature>
<dbReference type="SUPFAM" id="SSF56059">
    <property type="entry name" value="Glutathione synthetase ATP-binding domain-like"/>
    <property type="match status" value="1"/>
</dbReference>
<evidence type="ECO:0000256" key="3">
    <source>
        <dbReference type="ARBA" id="ARBA00004742"/>
    </source>
</evidence>
<dbReference type="InterPro" id="IPR002192">
    <property type="entry name" value="PPDK_AMP/ATP-bd"/>
</dbReference>
<accession>A0A840CM08</accession>
<evidence type="ECO:0000256" key="13">
    <source>
        <dbReference type="ARBA" id="ARBA00033470"/>
    </source>
</evidence>
<dbReference type="GO" id="GO:0005524">
    <property type="term" value="F:ATP binding"/>
    <property type="evidence" value="ECO:0007669"/>
    <property type="project" value="UniProtKB-KW"/>
</dbReference>
<dbReference type="Proteomes" id="UP000585681">
    <property type="component" value="Unassembled WGS sequence"/>
</dbReference>
<evidence type="ECO:0000256" key="2">
    <source>
        <dbReference type="ARBA" id="ARBA00002988"/>
    </source>
</evidence>
<dbReference type="Gene3D" id="3.30.1490.20">
    <property type="entry name" value="ATP-grasp fold, A domain"/>
    <property type="match status" value="1"/>
</dbReference>
<comment type="similarity">
    <text evidence="4">Belongs to the PEP-utilizing enzyme family.</text>
</comment>
<dbReference type="UniPathway" id="UPA00138"/>
<comment type="caution">
    <text evidence="16">The sequence shown here is derived from an EMBL/GenBank/DDBJ whole genome shotgun (WGS) entry which is preliminary data.</text>
</comment>
<keyword evidence="10 16" id="KW-0418">Kinase</keyword>
<dbReference type="Gene3D" id="3.30.470.20">
    <property type="entry name" value="ATP-grasp fold, B domain"/>
    <property type="match status" value="1"/>
</dbReference>
<keyword evidence="17" id="KW-1185">Reference proteome</keyword>
<keyword evidence="11" id="KW-0067">ATP-binding</keyword>
<evidence type="ECO:0000256" key="1">
    <source>
        <dbReference type="ARBA" id="ARBA00001946"/>
    </source>
</evidence>
<dbReference type="EMBL" id="JACIEQ010000029">
    <property type="protein sequence ID" value="MBB4024179.1"/>
    <property type="molecule type" value="Genomic_DNA"/>
</dbReference>
<keyword evidence="7 16" id="KW-0808">Transferase</keyword>
<evidence type="ECO:0000313" key="16">
    <source>
        <dbReference type="EMBL" id="MBB4024179.1"/>
    </source>
</evidence>
<sequence length="355" mass="37900">MSDRPYILWLDDPAASKNPILGGKFSSLAESTAAGLAVPPGFGITTHAYRDFMEAAGLVEEAARVRKACADLDPEHIAKETVALIHGILNAPLPEALETAVRTAYDALETRTAANVPVAVRSSGESEDLAGASFAGQYETYLWITGADALLQHMRKCWAGMYGDAVLSYKHDGESVISKGDFGICVGIQQMVQARAAGVMFTLDPITGDRSKIAIESCWGLGEGVVKGDITPSQFTVDKVTLKLLKSKISHQTEEYRFDTESGGVDLFPVNDGRQDSPCLSQADAVALAILAKRIEKDRGAPQDIEWAIGANGDIAVLQVRPETVWSSKEAKPVLKVTSPINHVLMRMSGGGAKG</sequence>
<evidence type="ECO:0000256" key="9">
    <source>
        <dbReference type="ARBA" id="ARBA00022741"/>
    </source>
</evidence>
<evidence type="ECO:0000313" key="17">
    <source>
        <dbReference type="Proteomes" id="UP000585681"/>
    </source>
</evidence>
<evidence type="ECO:0000256" key="7">
    <source>
        <dbReference type="ARBA" id="ARBA00022679"/>
    </source>
</evidence>
<gene>
    <name evidence="16" type="ORF">GGR17_004019</name>
</gene>
<keyword evidence="12" id="KW-0460">Magnesium</keyword>
<dbReference type="InterPro" id="IPR006319">
    <property type="entry name" value="PEP_synth"/>
</dbReference>
<protein>
    <recommendedName>
        <fullName evidence="6">Phosphoenolpyruvate synthase</fullName>
        <ecNumber evidence="5">2.7.9.2</ecNumber>
    </recommendedName>
    <alternativeName>
        <fullName evidence="13">Pyruvate, water dikinase</fullName>
    </alternativeName>
</protein>
<evidence type="ECO:0000256" key="10">
    <source>
        <dbReference type="ARBA" id="ARBA00022777"/>
    </source>
</evidence>
<evidence type="ECO:0000256" key="6">
    <source>
        <dbReference type="ARBA" id="ARBA00021623"/>
    </source>
</evidence>
<dbReference type="InterPro" id="IPR013815">
    <property type="entry name" value="ATP_grasp_subdomain_1"/>
</dbReference>
<evidence type="ECO:0000256" key="12">
    <source>
        <dbReference type="ARBA" id="ARBA00022842"/>
    </source>
</evidence>
<evidence type="ECO:0000256" key="14">
    <source>
        <dbReference type="ARBA" id="ARBA00047700"/>
    </source>
</evidence>
<keyword evidence="8" id="KW-0479">Metal-binding</keyword>
<name>A0A840CM08_9RHOB</name>
<dbReference type="Pfam" id="PF01326">
    <property type="entry name" value="PPDK_N"/>
    <property type="match status" value="1"/>
</dbReference>
<dbReference type="AlphaFoldDB" id="A0A840CM08"/>
<proteinExistence type="inferred from homology"/>
<organism evidence="16 17">
    <name type="scientific">Actibacterium naphthalenivorans</name>
    <dbReference type="NCBI Taxonomy" id="1614693"/>
    <lineage>
        <taxon>Bacteria</taxon>
        <taxon>Pseudomonadati</taxon>
        <taxon>Pseudomonadota</taxon>
        <taxon>Alphaproteobacteria</taxon>
        <taxon>Rhodobacterales</taxon>
        <taxon>Roseobacteraceae</taxon>
        <taxon>Actibacterium</taxon>
    </lineage>
</organism>
<evidence type="ECO:0000259" key="15">
    <source>
        <dbReference type="Pfam" id="PF01326"/>
    </source>
</evidence>
<keyword evidence="9" id="KW-0547">Nucleotide-binding</keyword>
<comment type="function">
    <text evidence="2">Catalyzes the phosphorylation of pyruvate to phosphoenolpyruvate.</text>
</comment>
<dbReference type="EC" id="2.7.9.2" evidence="5"/>
<evidence type="ECO:0000256" key="11">
    <source>
        <dbReference type="ARBA" id="ARBA00022840"/>
    </source>
</evidence>
<keyword evidence="16" id="KW-0670">Pyruvate</keyword>
<comment type="cofactor">
    <cofactor evidence="1">
        <name>Mg(2+)</name>
        <dbReference type="ChEBI" id="CHEBI:18420"/>
    </cofactor>
</comment>
<evidence type="ECO:0000256" key="8">
    <source>
        <dbReference type="ARBA" id="ARBA00022723"/>
    </source>
</evidence>
<dbReference type="GO" id="GO:0008986">
    <property type="term" value="F:pyruvate, water dikinase activity"/>
    <property type="evidence" value="ECO:0007669"/>
    <property type="project" value="UniProtKB-EC"/>
</dbReference>
<reference evidence="16" key="1">
    <citation type="submission" date="2020-08" db="EMBL/GenBank/DDBJ databases">
        <title>Genomic Encyclopedia of Type Strains, Phase IV (KMG-IV): sequencing the most valuable type-strain genomes for metagenomic binning, comparative biology and taxonomic classification.</title>
        <authorList>
            <person name="Goeker M."/>
        </authorList>
    </citation>
    <scope>NUCLEOTIDE SEQUENCE [LARGE SCALE GENOMIC DNA]</scope>
    <source>
        <strain evidence="16">DSM 105040</strain>
    </source>
</reference>